<accession>A0A7T8HH45</accession>
<evidence type="ECO:0000313" key="2">
    <source>
        <dbReference type="Proteomes" id="UP000595437"/>
    </source>
</evidence>
<sequence>MWDNARPHTATDTREFLTRRDVEPVKQSLYSPDPNLCDRFLFRKLKQLLREDDFGGHEEATLAVQGAMRRVNEDELYVDYIEDSQSNHFLHKVPNGLYGDTDYMETNLATYMFQLLDTPNIGEMIVKLEQNKK</sequence>
<dbReference type="EMBL" id="CP045895">
    <property type="protein sequence ID" value="QQP49681.1"/>
    <property type="molecule type" value="Genomic_DNA"/>
</dbReference>
<proteinExistence type="predicted"/>
<evidence type="ECO:0008006" key="3">
    <source>
        <dbReference type="Google" id="ProtNLM"/>
    </source>
</evidence>
<dbReference type="Proteomes" id="UP000595437">
    <property type="component" value="Chromosome 6"/>
</dbReference>
<reference evidence="2" key="1">
    <citation type="submission" date="2021-01" db="EMBL/GenBank/DDBJ databases">
        <title>Caligus Genome Assembly.</title>
        <authorList>
            <person name="Gallardo-Escarate C."/>
        </authorList>
    </citation>
    <scope>NUCLEOTIDE SEQUENCE [LARGE SCALE GENOMIC DNA]</scope>
</reference>
<dbReference type="Gene3D" id="3.30.420.10">
    <property type="entry name" value="Ribonuclease H-like superfamily/Ribonuclease H"/>
    <property type="match status" value="1"/>
</dbReference>
<evidence type="ECO:0000313" key="1">
    <source>
        <dbReference type="EMBL" id="QQP49681.1"/>
    </source>
</evidence>
<organism evidence="1 2">
    <name type="scientific">Caligus rogercresseyi</name>
    <name type="common">Sea louse</name>
    <dbReference type="NCBI Taxonomy" id="217165"/>
    <lineage>
        <taxon>Eukaryota</taxon>
        <taxon>Metazoa</taxon>
        <taxon>Ecdysozoa</taxon>
        <taxon>Arthropoda</taxon>
        <taxon>Crustacea</taxon>
        <taxon>Multicrustacea</taxon>
        <taxon>Hexanauplia</taxon>
        <taxon>Copepoda</taxon>
        <taxon>Siphonostomatoida</taxon>
        <taxon>Caligidae</taxon>
        <taxon>Caligus</taxon>
    </lineage>
</organism>
<keyword evidence="2" id="KW-1185">Reference proteome</keyword>
<dbReference type="InterPro" id="IPR036397">
    <property type="entry name" value="RNaseH_sf"/>
</dbReference>
<protein>
    <recommendedName>
        <fullName evidence="3">Histone-lysine N-methyltransferase SETMAR</fullName>
    </recommendedName>
</protein>
<name>A0A7T8HH45_CALRO</name>
<dbReference type="GO" id="GO:0003676">
    <property type="term" value="F:nucleic acid binding"/>
    <property type="evidence" value="ECO:0007669"/>
    <property type="project" value="InterPro"/>
</dbReference>
<dbReference type="AlphaFoldDB" id="A0A7T8HH45"/>
<gene>
    <name evidence="1" type="ORF">FKW44_010435</name>
</gene>
<dbReference type="OrthoDB" id="10017160at2759"/>